<keyword evidence="1" id="KW-0732">Signal</keyword>
<evidence type="ECO:0008006" key="4">
    <source>
        <dbReference type="Google" id="ProtNLM"/>
    </source>
</evidence>
<sequence>MSNPAQQRLISHRATALAAALAAIALSTVPAKAYPIDCAILLCLAGGFPASSECMAAKAEMIRRVTPWPIEPPLQLWRCPMGSPFSGPSGSGPQILPPEVVAVRDGIEIYHIIYGQRRHDGTTEVSDRSRLGRYDGSGAFTWVQTRMREAPDWVFSASGMPRNAVLVELGSVRLWRGLLLRWRDHQGNFSEEWIRY</sequence>
<feature type="chain" id="PRO_5032633587" description="DUF2147 domain-containing protein" evidence="1">
    <location>
        <begin position="34"/>
        <end position="196"/>
    </location>
</feature>
<name>A0A844HTR4_9RHOB</name>
<dbReference type="EMBL" id="WMIG01000037">
    <property type="protein sequence ID" value="MTH62478.1"/>
    <property type="molecule type" value="Genomic_DNA"/>
</dbReference>
<organism evidence="2 3">
    <name type="scientific">Paracoccus litorisediminis</name>
    <dbReference type="NCBI Taxonomy" id="2006130"/>
    <lineage>
        <taxon>Bacteria</taxon>
        <taxon>Pseudomonadati</taxon>
        <taxon>Pseudomonadota</taxon>
        <taxon>Alphaproteobacteria</taxon>
        <taxon>Rhodobacterales</taxon>
        <taxon>Paracoccaceae</taxon>
        <taxon>Paracoccus</taxon>
    </lineage>
</organism>
<accession>A0A844HTR4</accession>
<dbReference type="AlphaFoldDB" id="A0A844HTR4"/>
<dbReference type="Proteomes" id="UP000449846">
    <property type="component" value="Unassembled WGS sequence"/>
</dbReference>
<evidence type="ECO:0000313" key="3">
    <source>
        <dbReference type="Proteomes" id="UP000449846"/>
    </source>
</evidence>
<dbReference type="OrthoDB" id="6197542at2"/>
<protein>
    <recommendedName>
        <fullName evidence="4">DUF2147 domain-containing protein</fullName>
    </recommendedName>
</protein>
<evidence type="ECO:0000313" key="2">
    <source>
        <dbReference type="EMBL" id="MTH62478.1"/>
    </source>
</evidence>
<keyword evidence="3" id="KW-1185">Reference proteome</keyword>
<feature type="signal peptide" evidence="1">
    <location>
        <begin position="1"/>
        <end position="33"/>
    </location>
</feature>
<gene>
    <name evidence="2" type="ORF">GL300_25190</name>
</gene>
<reference evidence="2 3" key="1">
    <citation type="submission" date="2019-11" db="EMBL/GenBank/DDBJ databases">
        <authorList>
            <person name="Dong K."/>
        </authorList>
    </citation>
    <scope>NUCLEOTIDE SEQUENCE [LARGE SCALE GENOMIC DNA]</scope>
    <source>
        <strain evidence="2 3">NBRC 112902</strain>
    </source>
</reference>
<proteinExistence type="predicted"/>
<evidence type="ECO:0000256" key="1">
    <source>
        <dbReference type="SAM" id="SignalP"/>
    </source>
</evidence>
<dbReference type="RefSeq" id="WP_155042423.1">
    <property type="nucleotide sequence ID" value="NZ_WMIG01000037.1"/>
</dbReference>
<comment type="caution">
    <text evidence="2">The sequence shown here is derived from an EMBL/GenBank/DDBJ whole genome shotgun (WGS) entry which is preliminary data.</text>
</comment>